<evidence type="ECO:0000313" key="2">
    <source>
        <dbReference type="Proteomes" id="UP000789405"/>
    </source>
</evidence>
<name>A0A9N9NUR1_9GLOM</name>
<evidence type="ECO:0000313" key="1">
    <source>
        <dbReference type="EMBL" id="CAG8773791.1"/>
    </source>
</evidence>
<protein>
    <submittedName>
        <fullName evidence="1">25145_t:CDS:1</fullName>
    </submittedName>
</protein>
<dbReference type="EMBL" id="CAJVPY010019996">
    <property type="protein sequence ID" value="CAG8773791.1"/>
    <property type="molecule type" value="Genomic_DNA"/>
</dbReference>
<feature type="non-terminal residue" evidence="1">
    <location>
        <position position="1"/>
    </location>
</feature>
<accession>A0A9N9NUR1</accession>
<gene>
    <name evidence="1" type="ORF">DERYTH_LOCUS18949</name>
</gene>
<reference evidence="1" key="1">
    <citation type="submission" date="2021-06" db="EMBL/GenBank/DDBJ databases">
        <authorList>
            <person name="Kallberg Y."/>
            <person name="Tangrot J."/>
            <person name="Rosling A."/>
        </authorList>
    </citation>
    <scope>NUCLEOTIDE SEQUENCE</scope>
    <source>
        <strain evidence="1">MA453B</strain>
    </source>
</reference>
<dbReference type="OrthoDB" id="10416875at2759"/>
<dbReference type="AlphaFoldDB" id="A0A9N9NUR1"/>
<organism evidence="1 2">
    <name type="scientific">Dentiscutata erythropus</name>
    <dbReference type="NCBI Taxonomy" id="1348616"/>
    <lineage>
        <taxon>Eukaryota</taxon>
        <taxon>Fungi</taxon>
        <taxon>Fungi incertae sedis</taxon>
        <taxon>Mucoromycota</taxon>
        <taxon>Glomeromycotina</taxon>
        <taxon>Glomeromycetes</taxon>
        <taxon>Diversisporales</taxon>
        <taxon>Gigasporaceae</taxon>
        <taxon>Dentiscutata</taxon>
    </lineage>
</organism>
<proteinExistence type="predicted"/>
<sequence>GEEIKAITDHIILPENVRLLATTQHQIETTIAFLYTHFTFRGIPPYIINIPKLPAPKWELFNNYVPNK</sequence>
<comment type="caution">
    <text evidence="1">The sequence shown here is derived from an EMBL/GenBank/DDBJ whole genome shotgun (WGS) entry which is preliminary data.</text>
</comment>
<dbReference type="Proteomes" id="UP000789405">
    <property type="component" value="Unassembled WGS sequence"/>
</dbReference>
<keyword evidence="2" id="KW-1185">Reference proteome</keyword>